<proteinExistence type="predicted"/>
<dbReference type="AlphaFoldDB" id="A0A7G9QS08"/>
<dbReference type="Proteomes" id="UP000515977">
    <property type="component" value="Chromosome"/>
</dbReference>
<accession>A0A7G9QS08</accession>
<reference evidence="2 3" key="1">
    <citation type="submission" date="2020-08" db="EMBL/GenBank/DDBJ databases">
        <title>Genome sequence of Thermomonas brevis KACC 16975T.</title>
        <authorList>
            <person name="Hyun D.-W."/>
            <person name="Bae J.-W."/>
        </authorList>
    </citation>
    <scope>NUCLEOTIDE SEQUENCE [LARGE SCALE GENOMIC DNA]</scope>
    <source>
        <strain evidence="2 3">KACC 16975</strain>
    </source>
</reference>
<keyword evidence="1" id="KW-0472">Membrane</keyword>
<keyword evidence="1" id="KW-0812">Transmembrane</keyword>
<name>A0A7G9QS08_9GAMM</name>
<gene>
    <name evidence="2" type="ORF">H9L17_13245</name>
</gene>
<dbReference type="KEGG" id="tbv:H9L17_13245"/>
<protein>
    <recommendedName>
        <fullName evidence="4">DUF2007 domain-containing protein</fullName>
    </recommendedName>
</protein>
<organism evidence="2 3">
    <name type="scientific">Thermomonas brevis</name>
    <dbReference type="NCBI Taxonomy" id="215691"/>
    <lineage>
        <taxon>Bacteria</taxon>
        <taxon>Pseudomonadati</taxon>
        <taxon>Pseudomonadota</taxon>
        <taxon>Gammaproteobacteria</taxon>
        <taxon>Lysobacterales</taxon>
        <taxon>Lysobacteraceae</taxon>
        <taxon>Thermomonas</taxon>
    </lineage>
</organism>
<sequence length="270" mass="29177">MRKVFSSQRLENVEAVADLLRKEGIAVRISNGRSYRSSRRATFSYDSRRTPDEVPSVWIVHSEDQPRGRQLLRDLGLLESTRDPGASYLPSGRHGDAAAGKTGFFSAKRIRLGLLALTVIGIGLVGFIMRKHGTADVAPKPAAPAATPAPPTLIPEAVTELQVYRADVPTALARLLVSEALDKRRPAVACLEVDNKEPSSALMQALTVPKGTTLHPASACPAKGAFAIAVHDYMTDGSGSGQVQLDLDVEDSQLVDVERNGAEWRVLRRH</sequence>
<feature type="transmembrane region" description="Helical" evidence="1">
    <location>
        <begin position="110"/>
        <end position="129"/>
    </location>
</feature>
<keyword evidence="3" id="KW-1185">Reference proteome</keyword>
<dbReference type="RefSeq" id="WP_187569895.1">
    <property type="nucleotide sequence ID" value="NZ_CP060711.1"/>
</dbReference>
<keyword evidence="1" id="KW-1133">Transmembrane helix</keyword>
<evidence type="ECO:0000313" key="3">
    <source>
        <dbReference type="Proteomes" id="UP000515977"/>
    </source>
</evidence>
<evidence type="ECO:0000313" key="2">
    <source>
        <dbReference type="EMBL" id="QNN46133.1"/>
    </source>
</evidence>
<evidence type="ECO:0000256" key="1">
    <source>
        <dbReference type="SAM" id="Phobius"/>
    </source>
</evidence>
<evidence type="ECO:0008006" key="4">
    <source>
        <dbReference type="Google" id="ProtNLM"/>
    </source>
</evidence>
<dbReference type="EMBL" id="CP060711">
    <property type="protein sequence ID" value="QNN46133.1"/>
    <property type="molecule type" value="Genomic_DNA"/>
</dbReference>